<evidence type="ECO:0000256" key="2">
    <source>
        <dbReference type="ARBA" id="ARBA00023125"/>
    </source>
</evidence>
<evidence type="ECO:0000259" key="4">
    <source>
        <dbReference type="PROSITE" id="PS51077"/>
    </source>
</evidence>
<keyword evidence="7" id="KW-1185">Reference proteome</keyword>
<keyword evidence="2" id="KW-0238">DNA-binding</keyword>
<dbReference type="PANTHER" id="PTHR30136:SF24">
    <property type="entry name" value="HTH-TYPE TRANSCRIPTIONAL REPRESSOR ALLR"/>
    <property type="match status" value="1"/>
</dbReference>
<evidence type="ECO:0000259" key="5">
    <source>
        <dbReference type="PROSITE" id="PS51078"/>
    </source>
</evidence>
<dbReference type="RefSeq" id="WP_126293764.1">
    <property type="nucleotide sequence ID" value="NZ_RXNR01000015.1"/>
</dbReference>
<comment type="caution">
    <text evidence="6">The sequence shown here is derived from an EMBL/GenBank/DDBJ whole genome shotgun (WGS) entry which is preliminary data.</text>
</comment>
<evidence type="ECO:0000256" key="1">
    <source>
        <dbReference type="ARBA" id="ARBA00023015"/>
    </source>
</evidence>
<dbReference type="SUPFAM" id="SSF46785">
    <property type="entry name" value="Winged helix' DNA-binding domain"/>
    <property type="match status" value="1"/>
</dbReference>
<accession>A0A431UTI2</accession>
<feature type="domain" description="IclR-ED" evidence="5">
    <location>
        <begin position="73"/>
        <end position="255"/>
    </location>
</feature>
<dbReference type="InterPro" id="IPR005471">
    <property type="entry name" value="Tscrpt_reg_IclR_N"/>
</dbReference>
<dbReference type="InterPro" id="IPR036388">
    <property type="entry name" value="WH-like_DNA-bd_sf"/>
</dbReference>
<feature type="domain" description="HTH iclR-type" evidence="4">
    <location>
        <begin position="2"/>
        <end position="72"/>
    </location>
</feature>
<dbReference type="PROSITE" id="PS51077">
    <property type="entry name" value="HTH_ICLR"/>
    <property type="match status" value="1"/>
</dbReference>
<sequence>MSKTLEKAIQLFDLFTNEKPIWTMDEISEYTKIPKPTVYRLLKIFVENGFLQKMPFDKSEQNSEGYRFSLGLKFLELGNIVSANLDVRNIALPHMKSLQLVFNEAVQLAFKDGHEGIYVEKVESTRPVRLYTRTGRRAPLYAGACMRTILAFQSKEEIDQILSEPLTNYASGTPKTKEEVYRLLECCRKEGYSYSVSELEEGTVSIAVPVFNHEGKVLYSLSIAGIITSIPEKDRKYFVQELWNAAAIISSLIGYKQPYPYGVL</sequence>
<evidence type="ECO:0000313" key="7">
    <source>
        <dbReference type="Proteomes" id="UP000276349"/>
    </source>
</evidence>
<protein>
    <submittedName>
        <fullName evidence="6">IclR family transcriptional regulator</fullName>
    </submittedName>
</protein>
<name>A0A431UTI2_9BACI</name>
<dbReference type="PROSITE" id="PS51078">
    <property type="entry name" value="ICLR_ED"/>
    <property type="match status" value="1"/>
</dbReference>
<dbReference type="InterPro" id="IPR014757">
    <property type="entry name" value="Tscrpt_reg_IclR_C"/>
</dbReference>
<dbReference type="SUPFAM" id="SSF55781">
    <property type="entry name" value="GAF domain-like"/>
    <property type="match status" value="1"/>
</dbReference>
<dbReference type="Pfam" id="PF09339">
    <property type="entry name" value="HTH_IclR"/>
    <property type="match status" value="1"/>
</dbReference>
<dbReference type="Pfam" id="PF01614">
    <property type="entry name" value="IclR_C"/>
    <property type="match status" value="1"/>
</dbReference>
<evidence type="ECO:0000256" key="3">
    <source>
        <dbReference type="ARBA" id="ARBA00023163"/>
    </source>
</evidence>
<dbReference type="GO" id="GO:0003677">
    <property type="term" value="F:DNA binding"/>
    <property type="evidence" value="ECO:0007669"/>
    <property type="project" value="UniProtKB-KW"/>
</dbReference>
<evidence type="ECO:0000313" key="6">
    <source>
        <dbReference type="EMBL" id="RTQ93893.1"/>
    </source>
</evidence>
<gene>
    <name evidence="6" type="ORF">EKG35_07170</name>
</gene>
<proteinExistence type="predicted"/>
<dbReference type="Gene3D" id="3.30.450.40">
    <property type="match status" value="1"/>
</dbReference>
<dbReference type="GO" id="GO:0003700">
    <property type="term" value="F:DNA-binding transcription factor activity"/>
    <property type="evidence" value="ECO:0007669"/>
    <property type="project" value="TreeGrafter"/>
</dbReference>
<reference evidence="6 7" key="1">
    <citation type="submission" date="2018-12" db="EMBL/GenBank/DDBJ databases">
        <authorList>
            <person name="Yu L."/>
        </authorList>
    </citation>
    <scope>NUCLEOTIDE SEQUENCE [LARGE SCALE GENOMIC DNA]</scope>
    <source>
        <strain evidence="6 7">S5H2222</strain>
    </source>
</reference>
<dbReference type="OrthoDB" id="9791752at2"/>
<dbReference type="SMART" id="SM00346">
    <property type="entry name" value="HTH_ICLR"/>
    <property type="match status" value="1"/>
</dbReference>
<organism evidence="6 7">
    <name type="scientific">Lysinibacillus telephonicus</name>
    <dbReference type="NCBI Taxonomy" id="1714840"/>
    <lineage>
        <taxon>Bacteria</taxon>
        <taxon>Bacillati</taxon>
        <taxon>Bacillota</taxon>
        <taxon>Bacilli</taxon>
        <taxon>Bacillales</taxon>
        <taxon>Bacillaceae</taxon>
        <taxon>Lysinibacillus</taxon>
    </lineage>
</organism>
<dbReference type="GO" id="GO:0045892">
    <property type="term" value="P:negative regulation of DNA-templated transcription"/>
    <property type="evidence" value="ECO:0007669"/>
    <property type="project" value="TreeGrafter"/>
</dbReference>
<dbReference type="InterPro" id="IPR029016">
    <property type="entry name" value="GAF-like_dom_sf"/>
</dbReference>
<keyword evidence="3" id="KW-0804">Transcription</keyword>
<keyword evidence="1" id="KW-0805">Transcription regulation</keyword>
<dbReference type="AlphaFoldDB" id="A0A431UTI2"/>
<dbReference type="Gene3D" id="1.10.10.10">
    <property type="entry name" value="Winged helix-like DNA-binding domain superfamily/Winged helix DNA-binding domain"/>
    <property type="match status" value="1"/>
</dbReference>
<dbReference type="InterPro" id="IPR050707">
    <property type="entry name" value="HTH_MetabolicPath_Reg"/>
</dbReference>
<dbReference type="Proteomes" id="UP000276349">
    <property type="component" value="Unassembled WGS sequence"/>
</dbReference>
<dbReference type="EMBL" id="RXNR01000015">
    <property type="protein sequence ID" value="RTQ93893.1"/>
    <property type="molecule type" value="Genomic_DNA"/>
</dbReference>
<dbReference type="PANTHER" id="PTHR30136">
    <property type="entry name" value="HELIX-TURN-HELIX TRANSCRIPTIONAL REGULATOR, ICLR FAMILY"/>
    <property type="match status" value="1"/>
</dbReference>
<dbReference type="InterPro" id="IPR036390">
    <property type="entry name" value="WH_DNA-bd_sf"/>
</dbReference>